<reference evidence="2 3" key="1">
    <citation type="submission" date="2018-10" db="EMBL/GenBank/DDBJ databases">
        <title>Sequencing the genomes of 1000 actinobacteria strains.</title>
        <authorList>
            <person name="Klenk H.-P."/>
        </authorList>
    </citation>
    <scope>NUCLEOTIDE SEQUENCE [LARGE SCALE GENOMIC DNA]</scope>
    <source>
        <strain evidence="2 3">DSM 43911</strain>
    </source>
</reference>
<dbReference type="Proteomes" id="UP000272729">
    <property type="component" value="Unassembled WGS sequence"/>
</dbReference>
<dbReference type="OrthoDB" id="3470137at2"/>
<keyword evidence="1" id="KW-0732">Signal</keyword>
<gene>
    <name evidence="2" type="ORF">DFJ66_0456</name>
</gene>
<evidence type="ECO:0000256" key="1">
    <source>
        <dbReference type="SAM" id="SignalP"/>
    </source>
</evidence>
<evidence type="ECO:0000313" key="3">
    <source>
        <dbReference type="Proteomes" id="UP000272729"/>
    </source>
</evidence>
<proteinExistence type="predicted"/>
<organism evidence="2 3">
    <name type="scientific">Saccharothrix variisporea</name>
    <dbReference type="NCBI Taxonomy" id="543527"/>
    <lineage>
        <taxon>Bacteria</taxon>
        <taxon>Bacillati</taxon>
        <taxon>Actinomycetota</taxon>
        <taxon>Actinomycetes</taxon>
        <taxon>Pseudonocardiales</taxon>
        <taxon>Pseudonocardiaceae</taxon>
        <taxon>Saccharothrix</taxon>
    </lineage>
</organism>
<comment type="caution">
    <text evidence="2">The sequence shown here is derived from an EMBL/GenBank/DDBJ whole genome shotgun (WGS) entry which is preliminary data.</text>
</comment>
<feature type="signal peptide" evidence="1">
    <location>
        <begin position="1"/>
        <end position="20"/>
    </location>
</feature>
<dbReference type="EMBL" id="RBXR01000001">
    <property type="protein sequence ID" value="RKT67281.1"/>
    <property type="molecule type" value="Genomic_DNA"/>
</dbReference>
<name>A0A495WZJ4_9PSEU</name>
<evidence type="ECO:0000313" key="2">
    <source>
        <dbReference type="EMBL" id="RKT67281.1"/>
    </source>
</evidence>
<accession>A0A495WZJ4</accession>
<protein>
    <recommendedName>
        <fullName evidence="4">Secreted protein</fullName>
    </recommendedName>
</protein>
<sequence length="173" mass="18239">MGTGGVVAAAALAGVVAAGAGGLAAPDDEPWRALGLEVVDRVTQDDPECVSHSFGQVHDLLTTTPCVSLTRLLMTVRDDKGTLIAVSAAWVQFERPEAAAEWKRVEDVHGTGDISPLSPSLLQLDPITFTAHHYDSQLLDTTVVIAESEPVKGQPTPELLKDVATVAVRTPRP</sequence>
<dbReference type="AlphaFoldDB" id="A0A495WZJ4"/>
<evidence type="ECO:0008006" key="4">
    <source>
        <dbReference type="Google" id="ProtNLM"/>
    </source>
</evidence>
<feature type="chain" id="PRO_5038905201" description="Secreted protein" evidence="1">
    <location>
        <begin position="21"/>
        <end position="173"/>
    </location>
</feature>
<keyword evidence="3" id="KW-1185">Reference proteome</keyword>
<dbReference type="RefSeq" id="WP_147459153.1">
    <property type="nucleotide sequence ID" value="NZ_JBIUBA010000009.1"/>
</dbReference>